<protein>
    <submittedName>
        <fullName evidence="1">TlpA disulfide reductase family protein</fullName>
    </submittedName>
</protein>
<gene>
    <name evidence="1" type="ORF">AACH28_05570</name>
</gene>
<sequence>MRFLILISIFFSILCSAKGQSNNKSVIKGVIDTIPHAIYFVKYKNQGNTISDTVALDDKSNFKYTAIISEPTIFNISIKNIYNKNYIGDFVIYSFWIEPEKTIEFNGYKGWLINGAKGLIPISNKFDIKNSSLDSIGRLFNKNKLTAIKAKKEQLGPNLANNELIEVIRELSDSFISNHPNNYYGLYLISNFPDNTNKQLNDRNNMFKKISNDLQKTYLGESILQKIKISKIFEIGEMMPELEQTDTISKVVKLSQFRGKYVLVDFWASWCAPCRRENPNLVKAYQKYRGKGFEIIGISLDENKEEWLKAIRNDGLTWTQLSDLKSFKNSVAQQLSIQAVPDNFLIDPNGVILAKGLRGDDLSKELERIFKY</sequence>
<name>A0ACD5C557_9SPHI</name>
<organism evidence="1 2">
    <name type="scientific">Sphingobacterium thalpophilum</name>
    <dbReference type="NCBI Taxonomy" id="259"/>
    <lineage>
        <taxon>Bacteria</taxon>
        <taxon>Pseudomonadati</taxon>
        <taxon>Bacteroidota</taxon>
        <taxon>Sphingobacteriia</taxon>
        <taxon>Sphingobacteriales</taxon>
        <taxon>Sphingobacteriaceae</taxon>
        <taxon>Sphingobacterium</taxon>
    </lineage>
</organism>
<evidence type="ECO:0000313" key="1">
    <source>
        <dbReference type="EMBL" id="WZN57006.1"/>
    </source>
</evidence>
<dbReference type="EMBL" id="CP151087">
    <property type="protein sequence ID" value="WZN57006.1"/>
    <property type="molecule type" value="Genomic_DNA"/>
</dbReference>
<dbReference type="Proteomes" id="UP001485301">
    <property type="component" value="Chromosome"/>
</dbReference>
<reference evidence="1" key="1">
    <citation type="submission" date="2024-04" db="EMBL/GenBank/DDBJ databases">
        <title>Complete genome sequence of Sphingobacterium thalpophiium BAA-1094.</title>
        <authorList>
            <person name="Adaikpoh B.I."/>
        </authorList>
    </citation>
    <scope>NUCLEOTIDE SEQUENCE</scope>
    <source>
        <strain evidence="1">BAA-1094</strain>
    </source>
</reference>
<evidence type="ECO:0000313" key="2">
    <source>
        <dbReference type="Proteomes" id="UP001485301"/>
    </source>
</evidence>
<proteinExistence type="predicted"/>
<keyword evidence="2" id="KW-1185">Reference proteome</keyword>
<accession>A0ACD5C557</accession>